<name>A0ACB8ASV0_9AGAM</name>
<evidence type="ECO:0000313" key="2">
    <source>
        <dbReference type="Proteomes" id="UP000790377"/>
    </source>
</evidence>
<protein>
    <submittedName>
        <fullName evidence="1">Uncharacterized protein</fullName>
    </submittedName>
</protein>
<organism evidence="1 2">
    <name type="scientific">Hygrophoropsis aurantiaca</name>
    <dbReference type="NCBI Taxonomy" id="72124"/>
    <lineage>
        <taxon>Eukaryota</taxon>
        <taxon>Fungi</taxon>
        <taxon>Dikarya</taxon>
        <taxon>Basidiomycota</taxon>
        <taxon>Agaricomycotina</taxon>
        <taxon>Agaricomycetes</taxon>
        <taxon>Agaricomycetidae</taxon>
        <taxon>Boletales</taxon>
        <taxon>Coniophorineae</taxon>
        <taxon>Hygrophoropsidaceae</taxon>
        <taxon>Hygrophoropsis</taxon>
    </lineage>
</organism>
<comment type="caution">
    <text evidence="1">The sequence shown here is derived from an EMBL/GenBank/DDBJ whole genome shotgun (WGS) entry which is preliminary data.</text>
</comment>
<gene>
    <name evidence="1" type="ORF">BJ138DRAFT_1139369</name>
</gene>
<dbReference type="EMBL" id="MU267590">
    <property type="protein sequence ID" value="KAH7916575.1"/>
    <property type="molecule type" value="Genomic_DNA"/>
</dbReference>
<accession>A0ACB8ASV0</accession>
<dbReference type="Proteomes" id="UP000790377">
    <property type="component" value="Unassembled WGS sequence"/>
</dbReference>
<evidence type="ECO:0000313" key="1">
    <source>
        <dbReference type="EMBL" id="KAH7916575.1"/>
    </source>
</evidence>
<sequence length="165" mass="18375">MLVTRDSNGNLHSRAMNLASPHSNMELNLFFIANNVSHKFEEINNDAHVNVSFYEPSSTNWVSYSGQAKVTQDKELIKKYWSSIITGYIGNLKDGVHKGDQHDPRVAVIEVIPDEIRYWITKHSAPIRAMEVAAGAATGKATSPGELRTITKKEIQLTEGLHTKS</sequence>
<reference evidence="1" key="1">
    <citation type="journal article" date="2021" name="New Phytol.">
        <title>Evolutionary innovations through gain and loss of genes in the ectomycorrhizal Boletales.</title>
        <authorList>
            <person name="Wu G."/>
            <person name="Miyauchi S."/>
            <person name="Morin E."/>
            <person name="Kuo A."/>
            <person name="Drula E."/>
            <person name="Varga T."/>
            <person name="Kohler A."/>
            <person name="Feng B."/>
            <person name="Cao Y."/>
            <person name="Lipzen A."/>
            <person name="Daum C."/>
            <person name="Hundley H."/>
            <person name="Pangilinan J."/>
            <person name="Johnson J."/>
            <person name="Barry K."/>
            <person name="LaButti K."/>
            <person name="Ng V."/>
            <person name="Ahrendt S."/>
            <person name="Min B."/>
            <person name="Choi I.G."/>
            <person name="Park H."/>
            <person name="Plett J.M."/>
            <person name="Magnuson J."/>
            <person name="Spatafora J.W."/>
            <person name="Nagy L.G."/>
            <person name="Henrissat B."/>
            <person name="Grigoriev I.V."/>
            <person name="Yang Z.L."/>
            <person name="Xu J."/>
            <person name="Martin F.M."/>
        </authorList>
    </citation>
    <scope>NUCLEOTIDE SEQUENCE</scope>
    <source>
        <strain evidence="1">ATCC 28755</strain>
    </source>
</reference>
<proteinExistence type="predicted"/>
<keyword evidence="2" id="KW-1185">Reference proteome</keyword>